<protein>
    <submittedName>
        <fullName evidence="2">Putative diacylglycerol kinase</fullName>
    </submittedName>
</protein>
<dbReference type="OrthoDB" id="9815110at2"/>
<feature type="domain" description="DAGKc" evidence="1">
    <location>
        <begin position="30"/>
        <end position="108"/>
    </location>
</feature>
<reference evidence="2 3" key="1">
    <citation type="journal article" date="2012" name="J. Bacteriol.">
        <title>Complete Genome Sequence of Leptospirillum ferrooxidans Strain C2-3, Isolated from a Fresh Volcanic Ash Deposit on the Island of Miyake, Japan.</title>
        <authorList>
            <person name="Fujimura R."/>
            <person name="Sato Y."/>
            <person name="Nishizawa T."/>
            <person name="Oshima K."/>
            <person name="Kim S.-W."/>
            <person name="Hattori M."/>
            <person name="Kamijo T."/>
            <person name="Ohta H."/>
        </authorList>
    </citation>
    <scope>NUCLEOTIDE SEQUENCE [LARGE SCALE GENOMIC DNA]</scope>
    <source>
        <strain evidence="2 3">C2-3</strain>
    </source>
</reference>
<sequence length="275" mass="30361">MANLFRNLFPKGIHIPIDPTTSMEWQKGFRAGILSGCDYLYVGGGDGTLNRLLPDLLDANLPVGILPIGTGNLFSRYVLGIKNPTDLLKNPEKYPTRSFAPGISDGRPFVLMVGTGLDGEAIHHQSRRGKYWLGKLSYPLEMFLSLLNTPVPELSVEYEDTEGVFHRETVLWAIVAKSPSYFPPFTINPGWNPWQKNLSVTLIRGRSKMDLWIALTGILAGKIPSRRILFEKARSVGIRGTGRSQADGEEISLPALITVSDRSVLFSIHPKTASS</sequence>
<dbReference type="Gene3D" id="3.40.50.10330">
    <property type="entry name" value="Probable inorganic polyphosphate/atp-NAD kinase, domain 1"/>
    <property type="match status" value="1"/>
</dbReference>
<dbReference type="EMBL" id="AP012342">
    <property type="protein sequence ID" value="BAM07104.1"/>
    <property type="molecule type" value="Genomic_DNA"/>
</dbReference>
<dbReference type="RefSeq" id="WP_014449592.1">
    <property type="nucleotide sequence ID" value="NC_017094.1"/>
</dbReference>
<dbReference type="Pfam" id="PF00781">
    <property type="entry name" value="DAGK_cat"/>
    <property type="match status" value="1"/>
</dbReference>
<gene>
    <name evidence="2" type="ordered locus">LFE_1421</name>
</gene>
<reference evidence="3" key="2">
    <citation type="submission" date="2012-03" db="EMBL/GenBank/DDBJ databases">
        <title>The complete genome sequence of the pioneer microbe on fresh volcanic deposit, Leptospirillum ferrooxidans strain C2-3.</title>
        <authorList>
            <person name="Fujimura R."/>
            <person name="Sato Y."/>
            <person name="Nishizawa T."/>
            <person name="Nanba K."/>
            <person name="Oshima K."/>
            <person name="Hattori M."/>
            <person name="Kamijo T."/>
            <person name="Ohta H."/>
        </authorList>
    </citation>
    <scope>NUCLEOTIDE SEQUENCE [LARGE SCALE GENOMIC DNA]</scope>
    <source>
        <strain evidence="3">C2-3</strain>
    </source>
</reference>
<dbReference type="Proteomes" id="UP000007382">
    <property type="component" value="Chromosome"/>
</dbReference>
<evidence type="ECO:0000313" key="2">
    <source>
        <dbReference type="EMBL" id="BAM07104.1"/>
    </source>
</evidence>
<dbReference type="InterPro" id="IPR017438">
    <property type="entry name" value="ATP-NAD_kinase_N"/>
</dbReference>
<dbReference type="eggNOG" id="COG1597">
    <property type="taxonomic scope" value="Bacteria"/>
</dbReference>
<dbReference type="KEGG" id="lfc:LFE_1421"/>
<dbReference type="InterPro" id="IPR016064">
    <property type="entry name" value="NAD/diacylglycerol_kinase_sf"/>
</dbReference>
<dbReference type="PROSITE" id="PS50146">
    <property type="entry name" value="DAGK"/>
    <property type="match status" value="1"/>
</dbReference>
<dbReference type="SUPFAM" id="SSF111331">
    <property type="entry name" value="NAD kinase/diacylglycerol kinase-like"/>
    <property type="match status" value="1"/>
</dbReference>
<dbReference type="PATRIC" id="fig|1162668.3.peg.1689"/>
<organism evidence="2 3">
    <name type="scientific">Leptospirillum ferrooxidans (strain C2-3)</name>
    <dbReference type="NCBI Taxonomy" id="1162668"/>
    <lineage>
        <taxon>Bacteria</taxon>
        <taxon>Pseudomonadati</taxon>
        <taxon>Nitrospirota</taxon>
        <taxon>Nitrospiria</taxon>
        <taxon>Nitrospirales</taxon>
        <taxon>Nitrospiraceae</taxon>
        <taxon>Leptospirillum</taxon>
    </lineage>
</organism>
<dbReference type="STRING" id="1162668.LFE_1421"/>
<dbReference type="InterPro" id="IPR001206">
    <property type="entry name" value="Diacylglycerol_kinase_cat_dom"/>
</dbReference>
<evidence type="ECO:0000313" key="3">
    <source>
        <dbReference type="Proteomes" id="UP000007382"/>
    </source>
</evidence>
<dbReference type="HOGENOM" id="CLU_088206_0_0_0"/>
<keyword evidence="3" id="KW-1185">Reference proteome</keyword>
<accession>I0IPA5</accession>
<dbReference type="Gene3D" id="2.60.200.40">
    <property type="match status" value="1"/>
</dbReference>
<keyword evidence="2" id="KW-0808">Transferase</keyword>
<keyword evidence="2" id="KW-0418">Kinase</keyword>
<dbReference type="AlphaFoldDB" id="I0IPA5"/>
<proteinExistence type="predicted"/>
<evidence type="ECO:0000259" key="1">
    <source>
        <dbReference type="PROSITE" id="PS50146"/>
    </source>
</evidence>
<dbReference type="GO" id="GO:0016301">
    <property type="term" value="F:kinase activity"/>
    <property type="evidence" value="ECO:0007669"/>
    <property type="project" value="UniProtKB-KW"/>
</dbReference>
<name>I0IPA5_LEPFC</name>